<gene>
    <name evidence="16" type="ORF">K7G82_28875</name>
</gene>
<comment type="subcellular location">
    <subcellularLocation>
        <location evidence="1 11">Cell outer membrane</location>
        <topology evidence="1 11">Multi-pass membrane protein</topology>
    </subcellularLocation>
</comment>
<keyword evidence="9 11" id="KW-0472">Membrane</keyword>
<evidence type="ECO:0000256" key="8">
    <source>
        <dbReference type="ARBA" id="ARBA00023077"/>
    </source>
</evidence>
<evidence type="ECO:0000256" key="9">
    <source>
        <dbReference type="ARBA" id="ARBA00023136"/>
    </source>
</evidence>
<organism evidence="16 17">
    <name type="scientific">Sphingomonas colocasiae</name>
    <dbReference type="NCBI Taxonomy" id="1848973"/>
    <lineage>
        <taxon>Bacteria</taxon>
        <taxon>Pseudomonadati</taxon>
        <taxon>Pseudomonadota</taxon>
        <taxon>Alphaproteobacteria</taxon>
        <taxon>Sphingomonadales</taxon>
        <taxon>Sphingomonadaceae</taxon>
        <taxon>Sphingomonas</taxon>
    </lineage>
</organism>
<evidence type="ECO:0000259" key="15">
    <source>
        <dbReference type="Pfam" id="PF07715"/>
    </source>
</evidence>
<evidence type="ECO:0000256" key="13">
    <source>
        <dbReference type="SAM" id="SignalP"/>
    </source>
</evidence>
<dbReference type="Gene3D" id="2.40.170.20">
    <property type="entry name" value="TonB-dependent receptor, beta-barrel domain"/>
    <property type="match status" value="1"/>
</dbReference>
<keyword evidence="4" id="KW-0410">Iron transport</keyword>
<keyword evidence="6" id="KW-0408">Iron</keyword>
<protein>
    <submittedName>
        <fullName evidence="16">TonB-dependent receptor</fullName>
    </submittedName>
</protein>
<sequence length="739" mass="80249">MTAKTQIDIRRVLLCGAALIAPAAAANAQAQADPQAAEGNEIVVTANRREESLQDVPSAVTAISEKEIQARGMDSFEGFARSVPGLTMNQGVKNRASFNIRGVATSLTGGNTQDPVAVYINDTPVSDTFGAIVQPDLRLFDVERIEVLRGPQGTLFGSGSLGGTVRIITNKPDATKFEAAGRVDLGVTKGGAFRQRYDAMVNVPLAADTLALRVVGYYRDEEGWVRNVRLGTRNDTVDWGGRVALRWTPSDALTVKAEVIHQDSDPEDADAWNPALGKFKRSSAIPEPRRNNLTNYNLAIDYSFDDFATLTASSTYQQNKSAMLLDNGALLGPGTPNFVSNSDPWNSRFYVQELRLVSNTASRLEWVVGAFYIDRKTIVPDYLITAPGLNDYLKATYGVAPGSDSYFDTDITTASTELAGYADASYEIVDGLKLRGGMRVFRTTASYVEKDRVTLNLATFKYAAPLSFSNRASSTNTTWRTGLSYESDRDLMVYANVSKGFRIGQVNANRGTSAIDPADYVIPEGYEPDSTINYELGAKTSWLGGLLTLNLAGFYIDWTNIQIDGLRISDRRSFIANAGKASVKGVEFEMAARPVRGLNLYGTVTVQDGRIDSVPTNIIVPAARGDRLPGLARWKLSGGIEYRWDVGASSQAYARIDGQFTDATPNAFANAGRNALYAVNDEFSTLDGSIGLDAGWGTVALYAENLTNEDAVILKNLSSPNPFVTLRPRTLGIRLTMRR</sequence>
<evidence type="ECO:0000256" key="6">
    <source>
        <dbReference type="ARBA" id="ARBA00023004"/>
    </source>
</evidence>
<dbReference type="InterPro" id="IPR039426">
    <property type="entry name" value="TonB-dep_rcpt-like"/>
</dbReference>
<keyword evidence="13" id="KW-0732">Signal</keyword>
<dbReference type="PANTHER" id="PTHR32552:SF81">
    <property type="entry name" value="TONB-DEPENDENT OUTER MEMBRANE RECEPTOR"/>
    <property type="match status" value="1"/>
</dbReference>
<keyword evidence="8 12" id="KW-0798">TonB box</keyword>
<dbReference type="RefSeq" id="WP_222993924.1">
    <property type="nucleotide sequence ID" value="NZ_JAINVV010000016.1"/>
</dbReference>
<evidence type="ECO:0000259" key="14">
    <source>
        <dbReference type="Pfam" id="PF00593"/>
    </source>
</evidence>
<keyword evidence="2 11" id="KW-0813">Transport</keyword>
<comment type="similarity">
    <text evidence="11 12">Belongs to the TonB-dependent receptor family.</text>
</comment>
<accession>A0ABS7Q1E2</accession>
<dbReference type="EMBL" id="JAINVV010000016">
    <property type="protein sequence ID" value="MBY8826352.1"/>
    <property type="molecule type" value="Genomic_DNA"/>
</dbReference>
<evidence type="ECO:0000256" key="1">
    <source>
        <dbReference type="ARBA" id="ARBA00004571"/>
    </source>
</evidence>
<dbReference type="InterPro" id="IPR000531">
    <property type="entry name" value="Beta-barrel_TonB"/>
</dbReference>
<dbReference type="InterPro" id="IPR036942">
    <property type="entry name" value="Beta-barrel_TonB_sf"/>
</dbReference>
<evidence type="ECO:0000313" key="16">
    <source>
        <dbReference type="EMBL" id="MBY8826352.1"/>
    </source>
</evidence>
<feature type="domain" description="TonB-dependent receptor plug" evidence="15">
    <location>
        <begin position="53"/>
        <end position="164"/>
    </location>
</feature>
<dbReference type="CDD" id="cd01347">
    <property type="entry name" value="ligand_gated_channel"/>
    <property type="match status" value="1"/>
</dbReference>
<evidence type="ECO:0000256" key="7">
    <source>
        <dbReference type="ARBA" id="ARBA00023065"/>
    </source>
</evidence>
<evidence type="ECO:0000256" key="10">
    <source>
        <dbReference type="ARBA" id="ARBA00023237"/>
    </source>
</evidence>
<name>A0ABS7Q1E2_9SPHN</name>
<feature type="chain" id="PRO_5046504622" evidence="13">
    <location>
        <begin position="29"/>
        <end position="739"/>
    </location>
</feature>
<dbReference type="Proteomes" id="UP000706039">
    <property type="component" value="Unassembled WGS sequence"/>
</dbReference>
<dbReference type="SUPFAM" id="SSF56935">
    <property type="entry name" value="Porins"/>
    <property type="match status" value="1"/>
</dbReference>
<reference evidence="16 17" key="1">
    <citation type="submission" date="2021-08" db="EMBL/GenBank/DDBJ databases">
        <authorList>
            <person name="Tuo L."/>
        </authorList>
    </citation>
    <scope>NUCLEOTIDE SEQUENCE [LARGE SCALE GENOMIC DNA]</scope>
    <source>
        <strain evidence="16 17">JCM 31229</strain>
    </source>
</reference>
<dbReference type="Pfam" id="PF07715">
    <property type="entry name" value="Plug"/>
    <property type="match status" value="1"/>
</dbReference>
<dbReference type="PANTHER" id="PTHR32552">
    <property type="entry name" value="FERRICHROME IRON RECEPTOR-RELATED"/>
    <property type="match status" value="1"/>
</dbReference>
<keyword evidence="17" id="KW-1185">Reference proteome</keyword>
<dbReference type="InterPro" id="IPR012910">
    <property type="entry name" value="Plug_dom"/>
</dbReference>
<keyword evidence="16" id="KW-0675">Receptor</keyword>
<evidence type="ECO:0000256" key="4">
    <source>
        <dbReference type="ARBA" id="ARBA00022496"/>
    </source>
</evidence>
<feature type="domain" description="TonB-dependent receptor-like beta-barrel" evidence="14">
    <location>
        <begin position="232"/>
        <end position="706"/>
    </location>
</feature>
<keyword evidence="7" id="KW-0406">Ion transport</keyword>
<evidence type="ECO:0000256" key="5">
    <source>
        <dbReference type="ARBA" id="ARBA00022692"/>
    </source>
</evidence>
<evidence type="ECO:0000256" key="12">
    <source>
        <dbReference type="RuleBase" id="RU003357"/>
    </source>
</evidence>
<keyword evidence="3 11" id="KW-1134">Transmembrane beta strand</keyword>
<evidence type="ECO:0000256" key="11">
    <source>
        <dbReference type="PROSITE-ProRule" id="PRU01360"/>
    </source>
</evidence>
<feature type="signal peptide" evidence="13">
    <location>
        <begin position="1"/>
        <end position="28"/>
    </location>
</feature>
<evidence type="ECO:0000313" key="17">
    <source>
        <dbReference type="Proteomes" id="UP000706039"/>
    </source>
</evidence>
<keyword evidence="10 11" id="KW-0998">Cell outer membrane</keyword>
<dbReference type="PROSITE" id="PS52016">
    <property type="entry name" value="TONB_DEPENDENT_REC_3"/>
    <property type="match status" value="1"/>
</dbReference>
<evidence type="ECO:0000256" key="2">
    <source>
        <dbReference type="ARBA" id="ARBA00022448"/>
    </source>
</evidence>
<proteinExistence type="inferred from homology"/>
<keyword evidence="5 11" id="KW-0812">Transmembrane</keyword>
<evidence type="ECO:0000256" key="3">
    <source>
        <dbReference type="ARBA" id="ARBA00022452"/>
    </source>
</evidence>
<comment type="caution">
    <text evidence="16">The sequence shown here is derived from an EMBL/GenBank/DDBJ whole genome shotgun (WGS) entry which is preliminary data.</text>
</comment>
<dbReference type="Pfam" id="PF00593">
    <property type="entry name" value="TonB_dep_Rec_b-barrel"/>
    <property type="match status" value="1"/>
</dbReference>